<feature type="compositionally biased region" description="Polar residues" evidence="7">
    <location>
        <begin position="469"/>
        <end position="482"/>
    </location>
</feature>
<name>A0A1E3R0R7_9ASCO</name>
<proteinExistence type="inferred from homology"/>
<dbReference type="InterPro" id="IPR005635">
    <property type="entry name" value="Inner_centromere_prot_ARK-bd"/>
</dbReference>
<feature type="compositionally biased region" description="Basic and acidic residues" evidence="7">
    <location>
        <begin position="666"/>
        <end position="680"/>
    </location>
</feature>
<evidence type="ECO:0000256" key="2">
    <source>
        <dbReference type="ARBA" id="ARBA00004186"/>
    </source>
</evidence>
<feature type="region of interest" description="Disordered" evidence="7">
    <location>
        <begin position="274"/>
        <end position="308"/>
    </location>
</feature>
<feature type="region of interest" description="Disordered" evidence="7">
    <location>
        <begin position="748"/>
        <end position="808"/>
    </location>
</feature>
<evidence type="ECO:0000313" key="10">
    <source>
        <dbReference type="Proteomes" id="UP000094336"/>
    </source>
</evidence>
<evidence type="ECO:0000256" key="4">
    <source>
        <dbReference type="ARBA" id="ARBA00022490"/>
    </source>
</evidence>
<evidence type="ECO:0000256" key="5">
    <source>
        <dbReference type="ARBA" id="ARBA00023212"/>
    </source>
</evidence>
<feature type="region of interest" description="Disordered" evidence="7">
    <location>
        <begin position="201"/>
        <end position="235"/>
    </location>
</feature>
<sequence>MHGKSFWYASAAQQRPNDFIPGSSKWTANTLKELHSLVQQSEKVLAHSVNMELAWLNEQIFEAIQEESHNKSPTPLVLLTSPKKFQREDSPIRDYRKNILAISPVKIPLLVDKKPPHPDSDLKSSLYTERDLKEALFREDPGSSPLVAVLVPQEPDLNHKSSLYKDTDVDTHSDEDLSFNAISRAIRKSIARKSIVAHPSVHELSERGDTNTSEVSNKGRSEVVTSRDVESSGNATLTLAEPTKSVESVNAQRRENKKSTFGFVSLPSRNPLSVKKAADAKPDLDSKPKTVNDKIMTDSGKNGELKPPRTDTDLFATMEISPVASADPATHRDLSPLAVYKQAPGLAKVDLKKMQSLSPVNRPDVSIQTEQTDEEWIPLPDPSPVKPRLQLPVASSETPVVGTVLEIPKLERITSLQNPPLLSHDSSNSVSAIESDIDRKSSPMATLLASVGSTLRRAKDLLSPRKLQRPSSPLRNSPSKSGRVTKPTVSVKPERGSFMLPTTASQLRSASRGVQNDYNGSPLSRRNGNIGNGTGSNRLVATNLKTVKAPVFKPMTSTTTLAAPRTAHEDDSQGASPLKRVRGSANASGKVNERQKSSATRADPISHHENMFLATSPAAKVSESLTKTPLLAQPKSLKRVSLLNDLRPPVKPQTVVKVPMAAKREYDRKQLASSKPKETLPRSASVPQPDVHELVKPARKQPRIIPLNRKSPAFLEANKNVAKIKAKMQVSEVAATIVETADNVSPAEAANGSKKRKTTEAVSLSMETRAVRTSNARTESQRTTPVVSKTSDFFKPSMGLQKGNGSGVHSKLVGEMSKTELAKTRTLLTRVSIQANGVIPLPEIFSESEDDEEGSVLKEWAKTPELNKVLLSQLQVDPDKVFGPIAPLRMEEIFNSNLSRMRARNSSSWTGQDKLTPDEIDEYTKNMGYKNGKPS</sequence>
<dbReference type="AlphaFoldDB" id="A0A1E3R0R7"/>
<feature type="region of interest" description="Disordered" evidence="7">
    <location>
        <begin position="558"/>
        <end position="608"/>
    </location>
</feature>
<gene>
    <name evidence="9" type="ORF">BABINDRAFT_78769</name>
</gene>
<organism evidence="9 10">
    <name type="scientific">Babjeviella inositovora NRRL Y-12698</name>
    <dbReference type="NCBI Taxonomy" id="984486"/>
    <lineage>
        <taxon>Eukaryota</taxon>
        <taxon>Fungi</taxon>
        <taxon>Dikarya</taxon>
        <taxon>Ascomycota</taxon>
        <taxon>Saccharomycotina</taxon>
        <taxon>Pichiomycetes</taxon>
        <taxon>Serinales incertae sedis</taxon>
        <taxon>Babjeviella</taxon>
    </lineage>
</organism>
<evidence type="ECO:0000256" key="3">
    <source>
        <dbReference type="ARBA" id="ARBA00010042"/>
    </source>
</evidence>
<keyword evidence="4" id="KW-0963">Cytoplasm</keyword>
<evidence type="ECO:0000259" key="8">
    <source>
        <dbReference type="Pfam" id="PF03941"/>
    </source>
</evidence>
<comment type="subcellular location">
    <subcellularLocation>
        <location evidence="2">Cytoplasm</location>
        <location evidence="2">Cytoskeleton</location>
        <location evidence="2">Spindle</location>
    </subcellularLocation>
    <subcellularLocation>
        <location evidence="1">Nucleus</location>
    </subcellularLocation>
</comment>
<dbReference type="GO" id="GO:0005819">
    <property type="term" value="C:spindle"/>
    <property type="evidence" value="ECO:0007669"/>
    <property type="project" value="UniProtKB-SubCell"/>
</dbReference>
<keyword evidence="10" id="KW-1185">Reference proteome</keyword>
<feature type="region of interest" description="Disordered" evidence="7">
    <location>
        <begin position="461"/>
        <end position="537"/>
    </location>
</feature>
<dbReference type="RefSeq" id="XP_018988270.1">
    <property type="nucleotide sequence ID" value="XM_019132693.1"/>
</dbReference>
<dbReference type="Proteomes" id="UP000094336">
    <property type="component" value="Unassembled WGS sequence"/>
</dbReference>
<dbReference type="STRING" id="984486.A0A1E3R0R7"/>
<evidence type="ECO:0000256" key="1">
    <source>
        <dbReference type="ARBA" id="ARBA00004123"/>
    </source>
</evidence>
<evidence type="ECO:0000313" key="9">
    <source>
        <dbReference type="EMBL" id="ODQ82942.1"/>
    </source>
</evidence>
<feature type="compositionally biased region" description="Polar residues" evidence="7">
    <location>
        <begin position="901"/>
        <end position="913"/>
    </location>
</feature>
<protein>
    <recommendedName>
        <fullName evidence="8">Inner centromere protein ARK-binding domain-containing protein</fullName>
    </recommendedName>
</protein>
<feature type="domain" description="Inner centromere protein ARK-binding" evidence="8">
    <location>
        <begin position="843"/>
        <end position="894"/>
    </location>
</feature>
<dbReference type="GO" id="GO:0005634">
    <property type="term" value="C:nucleus"/>
    <property type="evidence" value="ECO:0007669"/>
    <property type="project" value="UniProtKB-SubCell"/>
</dbReference>
<reference evidence="10" key="1">
    <citation type="submission" date="2016-05" db="EMBL/GenBank/DDBJ databases">
        <title>Comparative genomics of biotechnologically important yeasts.</title>
        <authorList>
            <consortium name="DOE Joint Genome Institute"/>
            <person name="Riley R."/>
            <person name="Haridas S."/>
            <person name="Wolfe K.H."/>
            <person name="Lopes M.R."/>
            <person name="Hittinger C.T."/>
            <person name="Goker M."/>
            <person name="Salamov A."/>
            <person name="Wisecaver J."/>
            <person name="Long T.M."/>
            <person name="Aerts A.L."/>
            <person name="Barry K."/>
            <person name="Choi C."/>
            <person name="Clum A."/>
            <person name="Coughlan A.Y."/>
            <person name="Deshpande S."/>
            <person name="Douglass A.P."/>
            <person name="Hanson S.J."/>
            <person name="Klenk H.-P."/>
            <person name="Labutti K."/>
            <person name="Lapidus A."/>
            <person name="Lindquist E."/>
            <person name="Lipzen A."/>
            <person name="Meier-Kolthoff J.P."/>
            <person name="Ohm R.A."/>
            <person name="Otillar R.P."/>
            <person name="Pangilinan J."/>
            <person name="Peng Y."/>
            <person name="Rokas A."/>
            <person name="Rosa C.A."/>
            <person name="Scheuner C."/>
            <person name="Sibirny A.A."/>
            <person name="Slot J.C."/>
            <person name="Stielow J.B."/>
            <person name="Sun H."/>
            <person name="Kurtzman C.P."/>
            <person name="Blackwell M."/>
            <person name="Grigoriev I.V."/>
            <person name="Jeffries T.W."/>
        </authorList>
    </citation>
    <scope>NUCLEOTIDE SEQUENCE [LARGE SCALE GENOMIC DNA]</scope>
    <source>
        <strain evidence="10">NRRL Y-12698</strain>
    </source>
</reference>
<feature type="compositionally biased region" description="Basic and acidic residues" evidence="7">
    <location>
        <begin position="276"/>
        <end position="308"/>
    </location>
</feature>
<evidence type="ECO:0000256" key="7">
    <source>
        <dbReference type="SAM" id="MobiDB-lite"/>
    </source>
</evidence>
<feature type="region of interest" description="Disordered" evidence="7">
    <location>
        <begin position="666"/>
        <end position="689"/>
    </location>
</feature>
<feature type="compositionally biased region" description="Polar residues" evidence="7">
    <location>
        <begin position="500"/>
        <end position="537"/>
    </location>
</feature>
<dbReference type="EMBL" id="KV454426">
    <property type="protein sequence ID" value="ODQ82942.1"/>
    <property type="molecule type" value="Genomic_DNA"/>
</dbReference>
<comment type="similarity">
    <text evidence="3">Belongs to the INCENP family.</text>
</comment>
<feature type="compositionally biased region" description="Polar residues" evidence="7">
    <location>
        <begin position="760"/>
        <end position="791"/>
    </location>
</feature>
<evidence type="ECO:0000256" key="6">
    <source>
        <dbReference type="ARBA" id="ARBA00023242"/>
    </source>
</evidence>
<feature type="region of interest" description="Disordered" evidence="7">
    <location>
        <begin position="901"/>
        <end position="935"/>
    </location>
</feature>
<accession>A0A1E3R0R7</accession>
<dbReference type="Pfam" id="PF03941">
    <property type="entry name" value="INCENP_ARK-bind"/>
    <property type="match status" value="1"/>
</dbReference>
<dbReference type="GeneID" id="30150546"/>
<keyword evidence="5" id="KW-0206">Cytoskeleton</keyword>
<dbReference type="OrthoDB" id="6123at2759"/>
<feature type="compositionally biased region" description="Basic and acidic residues" evidence="7">
    <location>
        <begin position="217"/>
        <end position="230"/>
    </location>
</feature>
<keyword evidence="6" id="KW-0539">Nucleus</keyword>